<dbReference type="AlphaFoldDB" id="A0A1E4RAG6"/>
<proteinExistence type="predicted"/>
<evidence type="ECO:0000313" key="3">
    <source>
        <dbReference type="Proteomes" id="UP000094784"/>
    </source>
</evidence>
<sequence>MFKKELLGVIAVKLRISTWLQNVGIACSIASLLTLFFRLSDFAWMTKSVYHIPVFFVSIFLVSIIIANDVRNLFKKLFWYEKRKIKRPIWQVGIGFIFFLAQISVVMVFSKELTQPQLGGMPLFLVFGFMNAFILTIIYEEIFHRTANQ</sequence>
<name>A0A1E4RAG6_9BACI</name>
<evidence type="ECO:0000256" key="1">
    <source>
        <dbReference type="SAM" id="Phobius"/>
    </source>
</evidence>
<gene>
    <name evidence="2" type="ORF">BG258_16670</name>
</gene>
<protein>
    <submittedName>
        <fullName evidence="2">DNA polymerase I</fullName>
    </submittedName>
</protein>
<reference evidence="2 3" key="1">
    <citation type="submission" date="2016-09" db="EMBL/GenBank/DDBJ databases">
        <title>Draft genome sequence of the soil isolate, Lysinibacillus fusiformis M5, a potential hypoxanthine producer.</title>
        <authorList>
            <person name="Gallegos-Monterrosa R."/>
            <person name="Maroti G."/>
            <person name="Balint B."/>
            <person name="Kovacs A.T."/>
        </authorList>
    </citation>
    <scope>NUCLEOTIDE SEQUENCE [LARGE SCALE GENOMIC DNA]</scope>
    <source>
        <strain evidence="2 3">M5</strain>
    </source>
</reference>
<feature type="transmembrane region" description="Helical" evidence="1">
    <location>
        <begin position="20"/>
        <end position="37"/>
    </location>
</feature>
<keyword evidence="1" id="KW-1133">Transmembrane helix</keyword>
<dbReference type="OrthoDB" id="2452154at2"/>
<dbReference type="Proteomes" id="UP000094784">
    <property type="component" value="Unassembled WGS sequence"/>
</dbReference>
<evidence type="ECO:0000313" key="2">
    <source>
        <dbReference type="EMBL" id="ODV57429.1"/>
    </source>
</evidence>
<dbReference type="PROSITE" id="PS51257">
    <property type="entry name" value="PROKAR_LIPOPROTEIN"/>
    <property type="match status" value="1"/>
</dbReference>
<feature type="transmembrane region" description="Helical" evidence="1">
    <location>
        <begin position="49"/>
        <end position="68"/>
    </location>
</feature>
<accession>A0A1E4RAG6</accession>
<keyword evidence="1" id="KW-0472">Membrane</keyword>
<feature type="transmembrane region" description="Helical" evidence="1">
    <location>
        <begin position="121"/>
        <end position="139"/>
    </location>
</feature>
<comment type="caution">
    <text evidence="2">The sequence shown here is derived from an EMBL/GenBank/DDBJ whole genome shotgun (WGS) entry which is preliminary data.</text>
</comment>
<dbReference type="EMBL" id="MECQ01000001">
    <property type="protein sequence ID" value="ODV57429.1"/>
    <property type="molecule type" value="Genomic_DNA"/>
</dbReference>
<organism evidence="2 3">
    <name type="scientific">Lysinibacillus fusiformis</name>
    <dbReference type="NCBI Taxonomy" id="28031"/>
    <lineage>
        <taxon>Bacteria</taxon>
        <taxon>Bacillati</taxon>
        <taxon>Bacillota</taxon>
        <taxon>Bacilli</taxon>
        <taxon>Bacillales</taxon>
        <taxon>Bacillaceae</taxon>
        <taxon>Lysinibacillus</taxon>
    </lineage>
</organism>
<keyword evidence="1" id="KW-0812">Transmembrane</keyword>
<feature type="transmembrane region" description="Helical" evidence="1">
    <location>
        <begin position="89"/>
        <end position="109"/>
    </location>
</feature>